<accession>A0A8D8FC25</accession>
<evidence type="ECO:0000313" key="2">
    <source>
        <dbReference type="EMBL" id="CAG6464564.1"/>
    </source>
</evidence>
<name>A0A8D8FC25_CULPI</name>
<dbReference type="AlphaFoldDB" id="A0A8D8FC25"/>
<evidence type="ECO:0000256" key="1">
    <source>
        <dbReference type="SAM" id="MobiDB-lite"/>
    </source>
</evidence>
<organism evidence="2">
    <name type="scientific">Culex pipiens</name>
    <name type="common">House mosquito</name>
    <dbReference type="NCBI Taxonomy" id="7175"/>
    <lineage>
        <taxon>Eukaryota</taxon>
        <taxon>Metazoa</taxon>
        <taxon>Ecdysozoa</taxon>
        <taxon>Arthropoda</taxon>
        <taxon>Hexapoda</taxon>
        <taxon>Insecta</taxon>
        <taxon>Pterygota</taxon>
        <taxon>Neoptera</taxon>
        <taxon>Endopterygota</taxon>
        <taxon>Diptera</taxon>
        <taxon>Nematocera</taxon>
        <taxon>Culicoidea</taxon>
        <taxon>Culicidae</taxon>
        <taxon>Culicinae</taxon>
        <taxon>Culicini</taxon>
        <taxon>Culex</taxon>
        <taxon>Culex</taxon>
    </lineage>
</organism>
<feature type="region of interest" description="Disordered" evidence="1">
    <location>
        <begin position="1"/>
        <end position="24"/>
    </location>
</feature>
<sequence length="115" mass="12554">MSPEDHLVGPPPHHPFASASVEFESSSSEGRSKFINELNSFTPPTTVATSDLMSMSSMSCIESDTYRSMMGVVSLYLLSNTSWNPLLISSSSNILGAFKNTDHIHFVVVKVVKFP</sequence>
<dbReference type="EMBL" id="HBUE01051444">
    <property type="protein sequence ID" value="CAG6464564.1"/>
    <property type="molecule type" value="Transcribed_RNA"/>
</dbReference>
<proteinExistence type="predicted"/>
<reference evidence="2" key="1">
    <citation type="submission" date="2021-05" db="EMBL/GenBank/DDBJ databases">
        <authorList>
            <person name="Alioto T."/>
            <person name="Alioto T."/>
            <person name="Gomez Garrido J."/>
        </authorList>
    </citation>
    <scope>NUCLEOTIDE SEQUENCE</scope>
</reference>
<protein>
    <submittedName>
        <fullName evidence="2">(northern house mosquito) hypothetical protein</fullName>
    </submittedName>
</protein>